<keyword evidence="2 6" id="KW-0812">Transmembrane</keyword>
<keyword evidence="3 6" id="KW-1133">Transmembrane helix</keyword>
<accession>A0A0D0IIK0</accession>
<dbReference type="EMBL" id="JXSQ01000036">
    <property type="protein sequence ID" value="KIP51459.1"/>
    <property type="molecule type" value="Genomic_DNA"/>
</dbReference>
<dbReference type="CDD" id="cd06530">
    <property type="entry name" value="S26_SPase_I"/>
    <property type="match status" value="1"/>
</dbReference>
<dbReference type="GO" id="GO:0004252">
    <property type="term" value="F:serine-type endopeptidase activity"/>
    <property type="evidence" value="ECO:0007669"/>
    <property type="project" value="UniProtKB-UniRule"/>
</dbReference>
<dbReference type="NCBIfam" id="TIGR02228">
    <property type="entry name" value="sigpep_I_arch"/>
    <property type="match status" value="1"/>
</dbReference>
<dbReference type="GO" id="GO:0006465">
    <property type="term" value="P:signal peptide processing"/>
    <property type="evidence" value="ECO:0007669"/>
    <property type="project" value="UniProtKB-UniRule"/>
</dbReference>
<evidence type="ECO:0000256" key="6">
    <source>
        <dbReference type="SAM" id="Phobius"/>
    </source>
</evidence>
<evidence type="ECO:0000256" key="1">
    <source>
        <dbReference type="ARBA" id="ARBA00004370"/>
    </source>
</evidence>
<dbReference type="SUPFAM" id="SSF51306">
    <property type="entry name" value="LexA/Signal peptidase"/>
    <property type="match status" value="1"/>
</dbReference>
<evidence type="ECO:0000256" key="3">
    <source>
        <dbReference type="ARBA" id="ARBA00022989"/>
    </source>
</evidence>
<dbReference type="Proteomes" id="UP000032120">
    <property type="component" value="Unassembled WGS sequence"/>
</dbReference>
<dbReference type="InterPro" id="IPR019533">
    <property type="entry name" value="Peptidase_S26"/>
</dbReference>
<dbReference type="GO" id="GO:0009003">
    <property type="term" value="F:signal peptidase activity"/>
    <property type="evidence" value="ECO:0007669"/>
    <property type="project" value="UniProtKB-EC"/>
</dbReference>
<dbReference type="Pfam" id="PF10502">
    <property type="entry name" value="Peptidase_S26"/>
    <property type="match status" value="1"/>
</dbReference>
<dbReference type="InterPro" id="IPR036286">
    <property type="entry name" value="LexA/Signal_pep-like_sf"/>
</dbReference>
<evidence type="ECO:0000256" key="4">
    <source>
        <dbReference type="ARBA" id="ARBA00023136"/>
    </source>
</evidence>
<evidence type="ECO:0000259" key="7">
    <source>
        <dbReference type="Pfam" id="PF10502"/>
    </source>
</evidence>
<evidence type="ECO:0000256" key="5">
    <source>
        <dbReference type="NCBIfam" id="TIGR02228"/>
    </source>
</evidence>
<feature type="transmembrane region" description="Helical" evidence="6">
    <location>
        <begin position="137"/>
        <end position="156"/>
    </location>
</feature>
<dbReference type="GO" id="GO:0016020">
    <property type="term" value="C:membrane"/>
    <property type="evidence" value="ECO:0007669"/>
    <property type="project" value="UniProtKB-SubCell"/>
</dbReference>
<comment type="subcellular location">
    <subcellularLocation>
        <location evidence="1">Membrane</location>
    </subcellularLocation>
</comment>
<evidence type="ECO:0000256" key="2">
    <source>
        <dbReference type="ARBA" id="ARBA00022692"/>
    </source>
</evidence>
<dbReference type="InterPro" id="IPR001733">
    <property type="entry name" value="Peptidase_S26B"/>
</dbReference>
<dbReference type="AlphaFoldDB" id="A0A0D0IIK0"/>
<feature type="transmembrane region" description="Helical" evidence="6">
    <location>
        <begin position="12"/>
        <end position="34"/>
    </location>
</feature>
<dbReference type="EC" id="3.4.21.89" evidence="5"/>
<feature type="domain" description="Peptidase S26" evidence="7">
    <location>
        <begin position="18"/>
        <end position="76"/>
    </location>
</feature>
<keyword evidence="4 6" id="KW-0472">Membrane</keyword>
<reference evidence="8 9" key="1">
    <citation type="submission" date="2015-01" db="EMBL/GenBank/DDBJ databases">
        <title>Draft genome sequence of Leucobacter komagatae strain VKM ST2845.</title>
        <authorList>
            <person name="Karlyshev A.V."/>
            <person name="Kudryashova E.B."/>
        </authorList>
    </citation>
    <scope>NUCLEOTIDE SEQUENCE [LARGE SCALE GENOMIC DNA]</scope>
    <source>
        <strain evidence="8 9">VKM ST2845</strain>
    </source>
</reference>
<gene>
    <name evidence="8" type="ORF">SD72_15285</name>
</gene>
<keyword evidence="9" id="KW-1185">Reference proteome</keyword>
<evidence type="ECO:0000313" key="8">
    <source>
        <dbReference type="EMBL" id="KIP51459.1"/>
    </source>
</evidence>
<organism evidence="8 9">
    <name type="scientific">Leucobacter komagatae</name>
    <dbReference type="NCBI Taxonomy" id="55969"/>
    <lineage>
        <taxon>Bacteria</taxon>
        <taxon>Bacillati</taxon>
        <taxon>Actinomycetota</taxon>
        <taxon>Actinomycetes</taxon>
        <taxon>Micrococcales</taxon>
        <taxon>Microbacteriaceae</taxon>
        <taxon>Leucobacter</taxon>
    </lineage>
</organism>
<sequence>MRVLAGVRGTILTAAAALGVVSVVVFAGAMLFGLRPVVVISGSMEPELPVGSVALIKPVAYEEVEVGDVVTVPRPRGLGLVTHRVVELATVDGRPALELKGDANRVNDPQPYVTDDIRRMVFHVPRLGFVTLFLQEARGLIAVGGIVIALFAVYLLDPRKIVRGDEVPG</sequence>
<evidence type="ECO:0000313" key="9">
    <source>
        <dbReference type="Proteomes" id="UP000032120"/>
    </source>
</evidence>
<comment type="caution">
    <text evidence="8">The sequence shown here is derived from an EMBL/GenBank/DDBJ whole genome shotgun (WGS) entry which is preliminary data.</text>
</comment>
<name>A0A0D0IIK0_9MICO</name>
<protein>
    <recommendedName>
        <fullName evidence="5">Signal peptidase I</fullName>
        <ecNumber evidence="5">3.4.21.89</ecNumber>
    </recommendedName>
</protein>
<proteinExistence type="predicted"/>